<dbReference type="GO" id="GO:0003700">
    <property type="term" value="F:DNA-binding transcription factor activity"/>
    <property type="evidence" value="ECO:0007669"/>
    <property type="project" value="InterPro"/>
</dbReference>
<evidence type="ECO:0000256" key="2">
    <source>
        <dbReference type="ARBA" id="ARBA00022898"/>
    </source>
</evidence>
<dbReference type="InterPro" id="IPR036390">
    <property type="entry name" value="WH_DNA-bd_sf"/>
</dbReference>
<evidence type="ECO:0000256" key="1">
    <source>
        <dbReference type="ARBA" id="ARBA00005384"/>
    </source>
</evidence>
<dbReference type="CDD" id="cd07377">
    <property type="entry name" value="WHTH_GntR"/>
    <property type="match status" value="1"/>
</dbReference>
<gene>
    <name evidence="7" type="ORF">SAMN05216466_12638</name>
</gene>
<accession>A0A1G8LL43</accession>
<keyword evidence="5" id="KW-0804">Transcription</keyword>
<dbReference type="InterPro" id="IPR015424">
    <property type="entry name" value="PyrdxlP-dep_Trfase"/>
</dbReference>
<dbReference type="InterPro" id="IPR000524">
    <property type="entry name" value="Tscrpt_reg_HTH_GntR"/>
</dbReference>
<evidence type="ECO:0000256" key="5">
    <source>
        <dbReference type="ARBA" id="ARBA00023163"/>
    </source>
</evidence>
<dbReference type="SMART" id="SM00345">
    <property type="entry name" value="HTH_GNTR"/>
    <property type="match status" value="1"/>
</dbReference>
<keyword evidence="3" id="KW-0805">Transcription regulation</keyword>
<dbReference type="PANTHER" id="PTHR46577:SF1">
    <property type="entry name" value="HTH-TYPE TRANSCRIPTIONAL REGULATORY PROTEIN GABR"/>
    <property type="match status" value="1"/>
</dbReference>
<dbReference type="GO" id="GO:0030170">
    <property type="term" value="F:pyridoxal phosphate binding"/>
    <property type="evidence" value="ECO:0007669"/>
    <property type="project" value="InterPro"/>
</dbReference>
<dbReference type="InterPro" id="IPR036388">
    <property type="entry name" value="WH-like_DNA-bd_sf"/>
</dbReference>
<evidence type="ECO:0000256" key="3">
    <source>
        <dbReference type="ARBA" id="ARBA00023015"/>
    </source>
</evidence>
<comment type="similarity">
    <text evidence="1">In the C-terminal section; belongs to the class-I pyridoxal-phosphate-dependent aminotransferase family.</text>
</comment>
<evidence type="ECO:0000313" key="7">
    <source>
        <dbReference type="EMBL" id="SDI56388.1"/>
    </source>
</evidence>
<dbReference type="Pfam" id="PF00155">
    <property type="entry name" value="Aminotran_1_2"/>
    <property type="match status" value="1"/>
</dbReference>
<dbReference type="PROSITE" id="PS50949">
    <property type="entry name" value="HTH_GNTR"/>
    <property type="match status" value="1"/>
</dbReference>
<dbReference type="PANTHER" id="PTHR46577">
    <property type="entry name" value="HTH-TYPE TRANSCRIPTIONAL REGULATORY PROTEIN GABR"/>
    <property type="match status" value="1"/>
</dbReference>
<dbReference type="InterPro" id="IPR051446">
    <property type="entry name" value="HTH_trans_reg/aminotransferase"/>
</dbReference>
<organism evidence="7 8">
    <name type="scientific">Paraburkholderia phenazinium</name>
    <dbReference type="NCBI Taxonomy" id="60549"/>
    <lineage>
        <taxon>Bacteria</taxon>
        <taxon>Pseudomonadati</taxon>
        <taxon>Pseudomonadota</taxon>
        <taxon>Betaproteobacteria</taxon>
        <taxon>Burkholderiales</taxon>
        <taxon>Burkholderiaceae</taxon>
        <taxon>Paraburkholderia</taxon>
    </lineage>
</organism>
<dbReference type="SUPFAM" id="SSF53383">
    <property type="entry name" value="PLP-dependent transferases"/>
    <property type="match status" value="1"/>
</dbReference>
<evidence type="ECO:0000259" key="6">
    <source>
        <dbReference type="PROSITE" id="PS50949"/>
    </source>
</evidence>
<dbReference type="Gene3D" id="3.40.640.10">
    <property type="entry name" value="Type I PLP-dependent aspartate aminotransferase-like (Major domain)"/>
    <property type="match status" value="1"/>
</dbReference>
<keyword evidence="2" id="KW-0663">Pyridoxal phosphate</keyword>
<keyword evidence="7" id="KW-0032">Aminotransferase</keyword>
<dbReference type="GO" id="GO:0003677">
    <property type="term" value="F:DNA binding"/>
    <property type="evidence" value="ECO:0007669"/>
    <property type="project" value="UniProtKB-KW"/>
</dbReference>
<sequence length="464" mass="50802">MKPIHDPYNDEKWIAGFAAEGGPRYLQIVKALERAIADGSLQAGDRLPPQRRLAEMLNIDLTTVTRGFAEARQRQLIEARGTLGTFVAAPKVELTQSVDLSMNIPPPPADVDMEALLRQGMSQVLMRTDTDLLMTYHLGGGSHADRSAWAQWLKPMLGRIDIERVVTCPGAQAALAALILALTQPGDVILMEPLVYPGLPLAAEQLGRRVETVAVDEFGMRPDSLEEACRKHNARLIYLNPTLQNPTTRTMPEQRRLEIVKVAARWNARIIEDDPYWLFAGHAPPPLARLMPEQVYYVSTLSKCLSPGLRTAFVVLPDTQAQHGFLSALRTFSLTSPLTSTLVTQWIHDGSAAQLLAGVQTEARVRQRMVSGTFSGSTNSPEDHGIHAWLTLPSYWRALDLAAAARGDGLVIAPSAAFHSGRNPPNAIRVSLGGCRSRAELEAALRKLSGLLAQKPPVQRELVI</sequence>
<keyword evidence="4 7" id="KW-0238">DNA-binding</keyword>
<dbReference type="CDD" id="cd00609">
    <property type="entry name" value="AAT_like"/>
    <property type="match status" value="1"/>
</dbReference>
<evidence type="ECO:0000256" key="4">
    <source>
        <dbReference type="ARBA" id="ARBA00023125"/>
    </source>
</evidence>
<dbReference type="Gene3D" id="1.10.10.10">
    <property type="entry name" value="Winged helix-like DNA-binding domain superfamily/Winged helix DNA-binding domain"/>
    <property type="match status" value="1"/>
</dbReference>
<feature type="domain" description="HTH gntR-type" evidence="6">
    <location>
        <begin position="22"/>
        <end position="90"/>
    </location>
</feature>
<dbReference type="OrthoDB" id="9804020at2"/>
<dbReference type="GO" id="GO:0008483">
    <property type="term" value="F:transaminase activity"/>
    <property type="evidence" value="ECO:0007669"/>
    <property type="project" value="UniProtKB-KW"/>
</dbReference>
<dbReference type="EMBL" id="FNCJ01000026">
    <property type="protein sequence ID" value="SDI56388.1"/>
    <property type="molecule type" value="Genomic_DNA"/>
</dbReference>
<dbReference type="Proteomes" id="UP000199706">
    <property type="component" value="Unassembled WGS sequence"/>
</dbReference>
<dbReference type="SUPFAM" id="SSF46785">
    <property type="entry name" value="Winged helix' DNA-binding domain"/>
    <property type="match status" value="1"/>
</dbReference>
<dbReference type="InterPro" id="IPR004839">
    <property type="entry name" value="Aminotransferase_I/II_large"/>
</dbReference>
<dbReference type="InterPro" id="IPR015421">
    <property type="entry name" value="PyrdxlP-dep_Trfase_major"/>
</dbReference>
<keyword evidence="7" id="KW-0808">Transferase</keyword>
<dbReference type="AlphaFoldDB" id="A0A1G8LL43"/>
<dbReference type="Pfam" id="PF00392">
    <property type="entry name" value="GntR"/>
    <property type="match status" value="1"/>
</dbReference>
<protein>
    <submittedName>
        <fullName evidence="7">DNA-binding transcriptional regulator, MocR family, contains an aminotransferase domain</fullName>
    </submittedName>
</protein>
<proteinExistence type="inferred from homology"/>
<evidence type="ECO:0000313" key="8">
    <source>
        <dbReference type="Proteomes" id="UP000199706"/>
    </source>
</evidence>
<dbReference type="RefSeq" id="WP_090694316.1">
    <property type="nucleotide sequence ID" value="NZ_CADERL010000015.1"/>
</dbReference>
<name>A0A1G8LL43_9BURK</name>
<reference evidence="7 8" key="1">
    <citation type="submission" date="2016-10" db="EMBL/GenBank/DDBJ databases">
        <authorList>
            <person name="de Groot N.N."/>
        </authorList>
    </citation>
    <scope>NUCLEOTIDE SEQUENCE [LARGE SCALE GENOMIC DNA]</scope>
    <source>
        <strain evidence="7 8">LMG 2247</strain>
    </source>
</reference>